<dbReference type="PANTHER" id="PTHR43861">
    <property type="entry name" value="TRANS-ACONITATE 2-METHYLTRANSFERASE-RELATED"/>
    <property type="match status" value="1"/>
</dbReference>
<dbReference type="RefSeq" id="WP_186441010.1">
    <property type="nucleotide sequence ID" value="NZ_LT828540.1"/>
</dbReference>
<feature type="domain" description="Methyltransferase" evidence="1">
    <location>
        <begin position="58"/>
        <end position="200"/>
    </location>
</feature>
<reference evidence="2 3" key="1">
    <citation type="submission" date="2017-03" db="EMBL/GenBank/DDBJ databases">
        <authorList>
            <person name="Afonso C.L."/>
            <person name="Miller P.J."/>
            <person name="Scott M.A."/>
            <person name="Spackman E."/>
            <person name="Goraichik I."/>
            <person name="Dimitrov K.M."/>
            <person name="Suarez D.L."/>
            <person name="Swayne D.E."/>
        </authorList>
    </citation>
    <scope>NUCLEOTIDE SEQUENCE [LARGE SCALE GENOMIC DNA]</scope>
    <source>
        <strain evidence="2">PRJEB14757</strain>
    </source>
</reference>
<dbReference type="GO" id="GO:0008168">
    <property type="term" value="F:methyltransferase activity"/>
    <property type="evidence" value="ECO:0007669"/>
    <property type="project" value="UniProtKB-KW"/>
</dbReference>
<dbReference type="InterPro" id="IPR025714">
    <property type="entry name" value="Methyltranfer_dom"/>
</dbReference>
<dbReference type="GO" id="GO:0032259">
    <property type="term" value="P:methylation"/>
    <property type="evidence" value="ECO:0007669"/>
    <property type="project" value="UniProtKB-KW"/>
</dbReference>
<evidence type="ECO:0000313" key="3">
    <source>
        <dbReference type="Proteomes" id="UP000191931"/>
    </source>
</evidence>
<keyword evidence="3" id="KW-1185">Reference proteome</keyword>
<keyword evidence="2" id="KW-0489">Methyltransferase</keyword>
<dbReference type="InterPro" id="IPR029063">
    <property type="entry name" value="SAM-dependent_MTases_sf"/>
</dbReference>
<accession>A0A1W1HHA1</accession>
<dbReference type="Gene3D" id="3.40.50.150">
    <property type="entry name" value="Vaccinia Virus protein VP39"/>
    <property type="match status" value="1"/>
</dbReference>
<organism evidence="2 3">
    <name type="scientific">Desulfamplus magnetovallimortis</name>
    <dbReference type="NCBI Taxonomy" id="1246637"/>
    <lineage>
        <taxon>Bacteria</taxon>
        <taxon>Pseudomonadati</taxon>
        <taxon>Thermodesulfobacteriota</taxon>
        <taxon>Desulfobacteria</taxon>
        <taxon>Desulfobacterales</taxon>
        <taxon>Desulfobacteraceae</taxon>
        <taxon>Desulfamplus</taxon>
    </lineage>
</organism>
<sequence>MQNDLVKIKTPEWCAKEIYSKKAAFFDNQADADWASDPYGESELKKLEILFSEVGDLSGKRILEPGCGTGRLTTILSEKVGNSGWVSAIDISPEMTARACERLNKCLNVKVDTLPLESFVSPFNDGFDMVLCHQVFPHFEDKEACLFHFKRVLKPDGVVVIFHFIDYQEINNVHRKAGSVVAHDMMPDKAQMNNLFNKAGFSIRFMRSDDNGYFLYGDMA</sequence>
<keyword evidence="2" id="KW-0808">Transferase</keyword>
<dbReference type="SUPFAM" id="SSF53335">
    <property type="entry name" value="S-adenosyl-L-methionine-dependent methyltransferases"/>
    <property type="match status" value="1"/>
</dbReference>
<proteinExistence type="predicted"/>
<protein>
    <submittedName>
        <fullName evidence="2">Methyltransferase type 11</fullName>
    </submittedName>
</protein>
<dbReference type="EMBL" id="FWEV01000292">
    <property type="protein sequence ID" value="SLM31881.1"/>
    <property type="molecule type" value="Genomic_DNA"/>
</dbReference>
<dbReference type="AlphaFoldDB" id="A0A1W1HHA1"/>
<name>A0A1W1HHA1_9BACT</name>
<gene>
    <name evidence="2" type="ORF">MTBBW1_50004</name>
</gene>
<evidence type="ECO:0000259" key="1">
    <source>
        <dbReference type="Pfam" id="PF13847"/>
    </source>
</evidence>
<dbReference type="Pfam" id="PF13847">
    <property type="entry name" value="Methyltransf_31"/>
    <property type="match status" value="1"/>
</dbReference>
<evidence type="ECO:0000313" key="2">
    <source>
        <dbReference type="EMBL" id="SLM31881.1"/>
    </source>
</evidence>
<dbReference type="STRING" id="1246637.MTBBW1_50004"/>
<dbReference type="CDD" id="cd02440">
    <property type="entry name" value="AdoMet_MTases"/>
    <property type="match status" value="1"/>
</dbReference>
<dbReference type="Proteomes" id="UP000191931">
    <property type="component" value="Unassembled WGS sequence"/>
</dbReference>